<keyword evidence="8" id="KW-1185">Reference proteome</keyword>
<dbReference type="Proteomes" id="UP000660675">
    <property type="component" value="Unassembled WGS sequence"/>
</dbReference>
<dbReference type="SUPFAM" id="SSF46689">
    <property type="entry name" value="Homeodomain-like"/>
    <property type="match status" value="1"/>
</dbReference>
<protein>
    <submittedName>
        <fullName evidence="7">Resolvase</fullName>
    </submittedName>
</protein>
<evidence type="ECO:0000256" key="3">
    <source>
        <dbReference type="ARBA" id="ARBA00023125"/>
    </source>
</evidence>
<dbReference type="InterPro" id="IPR006118">
    <property type="entry name" value="Recombinase_CS"/>
</dbReference>
<gene>
    <name evidence="7" type="ORF">GCM10015535_36140</name>
</gene>
<dbReference type="Pfam" id="PF00239">
    <property type="entry name" value="Resolvase"/>
    <property type="match status" value="1"/>
</dbReference>
<evidence type="ECO:0000256" key="4">
    <source>
        <dbReference type="ARBA" id="ARBA00023172"/>
    </source>
</evidence>
<accession>A0ABQ2W1S9</accession>
<evidence type="ECO:0000256" key="5">
    <source>
        <dbReference type="PROSITE-ProRule" id="PRU10137"/>
    </source>
</evidence>
<evidence type="ECO:0000313" key="7">
    <source>
        <dbReference type="EMBL" id="GGV87090.1"/>
    </source>
</evidence>
<comment type="similarity">
    <text evidence="1">Belongs to the site-specific recombinase resolvase family.</text>
</comment>
<feature type="domain" description="Resolvase/invertase-type recombinase catalytic" evidence="6">
    <location>
        <begin position="4"/>
        <end position="142"/>
    </location>
</feature>
<evidence type="ECO:0000259" key="6">
    <source>
        <dbReference type="PROSITE" id="PS51736"/>
    </source>
</evidence>
<name>A0ABQ2W1S9_9ACTN</name>
<dbReference type="EMBL" id="BMTF01000011">
    <property type="protein sequence ID" value="GGV87090.1"/>
    <property type="molecule type" value="Genomic_DNA"/>
</dbReference>
<dbReference type="Gene3D" id="3.40.50.1390">
    <property type="entry name" value="Resolvase, N-terminal catalytic domain"/>
    <property type="match status" value="1"/>
</dbReference>
<dbReference type="SUPFAM" id="SSF53041">
    <property type="entry name" value="Resolvase-like"/>
    <property type="match status" value="1"/>
</dbReference>
<dbReference type="InterPro" id="IPR009057">
    <property type="entry name" value="Homeodomain-like_sf"/>
</dbReference>
<evidence type="ECO:0000313" key="8">
    <source>
        <dbReference type="Proteomes" id="UP000660675"/>
    </source>
</evidence>
<dbReference type="InterPro" id="IPR006120">
    <property type="entry name" value="Resolvase_HTH_dom"/>
</dbReference>
<dbReference type="RefSeq" id="WP_189544768.1">
    <property type="nucleotide sequence ID" value="NZ_BMTF01000011.1"/>
</dbReference>
<dbReference type="InterPro" id="IPR050639">
    <property type="entry name" value="SSR_resolvase"/>
</dbReference>
<dbReference type="PANTHER" id="PTHR30461:SF2">
    <property type="entry name" value="SERINE RECOMBINASE PINE-RELATED"/>
    <property type="match status" value="1"/>
</dbReference>
<dbReference type="CDD" id="cd03768">
    <property type="entry name" value="SR_ResInv"/>
    <property type="match status" value="1"/>
</dbReference>
<keyword evidence="3" id="KW-0238">DNA-binding</keyword>
<dbReference type="InterPro" id="IPR036162">
    <property type="entry name" value="Resolvase-like_N_sf"/>
</dbReference>
<feature type="active site" description="O-(5'-phospho-DNA)-serine intermediate" evidence="5">
    <location>
        <position position="12"/>
    </location>
</feature>
<evidence type="ECO:0000256" key="2">
    <source>
        <dbReference type="ARBA" id="ARBA00022908"/>
    </source>
</evidence>
<reference evidence="8" key="1">
    <citation type="journal article" date="2019" name="Int. J. Syst. Evol. Microbiol.">
        <title>The Global Catalogue of Microorganisms (GCM) 10K type strain sequencing project: providing services to taxonomists for standard genome sequencing and annotation.</title>
        <authorList>
            <consortium name="The Broad Institute Genomics Platform"/>
            <consortium name="The Broad Institute Genome Sequencing Center for Infectious Disease"/>
            <person name="Wu L."/>
            <person name="Ma J."/>
        </authorList>
    </citation>
    <scope>NUCLEOTIDE SEQUENCE [LARGE SCALE GENOMIC DNA]</scope>
    <source>
        <strain evidence="8">JCM 4376</strain>
    </source>
</reference>
<keyword evidence="2" id="KW-0229">DNA integration</keyword>
<dbReference type="InterPro" id="IPR006119">
    <property type="entry name" value="Resolv_N"/>
</dbReference>
<dbReference type="Pfam" id="PF02796">
    <property type="entry name" value="HTH_7"/>
    <property type="match status" value="1"/>
</dbReference>
<organism evidence="7 8">
    <name type="scientific">Streptomyces gelaticus</name>
    <dbReference type="NCBI Taxonomy" id="285446"/>
    <lineage>
        <taxon>Bacteria</taxon>
        <taxon>Bacillati</taxon>
        <taxon>Actinomycetota</taxon>
        <taxon>Actinomycetes</taxon>
        <taxon>Kitasatosporales</taxon>
        <taxon>Streptomycetaceae</taxon>
        <taxon>Streptomyces</taxon>
    </lineage>
</organism>
<dbReference type="PANTHER" id="PTHR30461">
    <property type="entry name" value="DNA-INVERTASE FROM LAMBDOID PROPHAGE"/>
    <property type="match status" value="1"/>
</dbReference>
<evidence type="ECO:0000256" key="1">
    <source>
        <dbReference type="ARBA" id="ARBA00009913"/>
    </source>
</evidence>
<dbReference type="SMART" id="SM00857">
    <property type="entry name" value="Resolvase"/>
    <property type="match status" value="1"/>
</dbReference>
<dbReference type="PROSITE" id="PS51736">
    <property type="entry name" value="RECOMBINASES_3"/>
    <property type="match status" value="1"/>
</dbReference>
<proteinExistence type="inferred from homology"/>
<sequence>MTTYEYGYARVSTTAQDLKRQLDWLESQGVPVERTYADKRTGTDFEREGLASVLAQLRSGDVLYVASLDRLGRTMHKVLALIAELREKGVHLVIGGAMTIDTRVGGPATDMALLMLGTFSEMELIFQRERRASARASREASGKSWGRPREIDRAAVLADLSDGMSVMKVAAKYGIGRATVFRIKSEAKGK</sequence>
<keyword evidence="4" id="KW-0233">DNA recombination</keyword>
<comment type="caution">
    <text evidence="7">The sequence shown here is derived from an EMBL/GenBank/DDBJ whole genome shotgun (WGS) entry which is preliminary data.</text>
</comment>
<dbReference type="PROSITE" id="PS00397">
    <property type="entry name" value="RECOMBINASES_1"/>
    <property type="match status" value="1"/>
</dbReference>
<dbReference type="Gene3D" id="1.10.10.60">
    <property type="entry name" value="Homeodomain-like"/>
    <property type="match status" value="1"/>
</dbReference>